<dbReference type="PANTHER" id="PTHR22594:SF34">
    <property type="entry name" value="ASPARAGINE--TRNA LIGASE, MITOCHONDRIAL-RELATED"/>
    <property type="match status" value="1"/>
</dbReference>
<reference evidence="10" key="2">
    <citation type="submission" date="2020-09" db="EMBL/GenBank/DDBJ databases">
        <authorList>
            <person name="Sun Q."/>
            <person name="Ohkuma M."/>
        </authorList>
    </citation>
    <scope>NUCLEOTIDE SEQUENCE</scope>
    <source>
        <strain evidence="10">JCM 10088</strain>
    </source>
</reference>
<dbReference type="GO" id="GO:0006421">
    <property type="term" value="P:asparaginyl-tRNA aminoacylation"/>
    <property type="evidence" value="ECO:0007669"/>
    <property type="project" value="UniProtKB-UniRule"/>
</dbReference>
<proteinExistence type="inferred from homology"/>
<keyword evidence="4" id="KW-0547">Nucleotide-binding</keyword>
<dbReference type="InterPro" id="IPR004365">
    <property type="entry name" value="NA-bd_OB_tRNA"/>
</dbReference>
<dbReference type="Pfam" id="PF01336">
    <property type="entry name" value="tRNA_anti-codon"/>
    <property type="match status" value="1"/>
</dbReference>
<evidence type="ECO:0000256" key="8">
    <source>
        <dbReference type="NCBIfam" id="TIGR00457"/>
    </source>
</evidence>
<evidence type="ECO:0000256" key="3">
    <source>
        <dbReference type="ARBA" id="ARBA00022598"/>
    </source>
</evidence>
<evidence type="ECO:0000256" key="2">
    <source>
        <dbReference type="ARBA" id="ARBA00012816"/>
    </source>
</evidence>
<dbReference type="InterPro" id="IPR004522">
    <property type="entry name" value="Asn-tRNA-ligase"/>
</dbReference>
<keyword evidence="5" id="KW-0067">ATP-binding</keyword>
<comment type="caution">
    <text evidence="10">The sequence shown here is derived from an EMBL/GenBank/DDBJ whole genome shotgun (WGS) entry which is preliminary data.</text>
</comment>
<dbReference type="GO" id="GO:0003676">
    <property type="term" value="F:nucleic acid binding"/>
    <property type="evidence" value="ECO:0007669"/>
    <property type="project" value="InterPro"/>
</dbReference>
<dbReference type="Proteomes" id="UP000610960">
    <property type="component" value="Unassembled WGS sequence"/>
</dbReference>
<dbReference type="InterPro" id="IPR045864">
    <property type="entry name" value="aa-tRNA-synth_II/BPL/LPL"/>
</dbReference>
<evidence type="ECO:0000259" key="9">
    <source>
        <dbReference type="PROSITE" id="PS50862"/>
    </source>
</evidence>
<dbReference type="RefSeq" id="WP_188596699.1">
    <property type="nucleotide sequence ID" value="NZ_BMNL01000003.1"/>
</dbReference>
<evidence type="ECO:0000313" key="10">
    <source>
        <dbReference type="EMBL" id="GGP21568.1"/>
    </source>
</evidence>
<dbReference type="Pfam" id="PF00152">
    <property type="entry name" value="tRNA-synt_2"/>
    <property type="match status" value="1"/>
</dbReference>
<dbReference type="SUPFAM" id="SSF55681">
    <property type="entry name" value="Class II aaRS and biotin synthetases"/>
    <property type="match status" value="1"/>
</dbReference>
<dbReference type="InterPro" id="IPR002312">
    <property type="entry name" value="Asp/Asn-tRNA-synth_IIb"/>
</dbReference>
<dbReference type="PANTHER" id="PTHR22594">
    <property type="entry name" value="ASPARTYL/LYSYL-TRNA SYNTHETASE"/>
    <property type="match status" value="1"/>
</dbReference>
<accession>A0A830GUT0</accession>
<dbReference type="InterPro" id="IPR006195">
    <property type="entry name" value="aa-tRNA-synth_II"/>
</dbReference>
<dbReference type="NCBIfam" id="NF003037">
    <property type="entry name" value="PRK03932.1"/>
    <property type="match status" value="1"/>
</dbReference>
<comment type="similarity">
    <text evidence="1">Belongs to the class-II aminoacyl-tRNA synthetase family.</text>
</comment>
<evidence type="ECO:0000256" key="1">
    <source>
        <dbReference type="ARBA" id="ARBA00008226"/>
    </source>
</evidence>
<dbReference type="NCBIfam" id="NF003483">
    <property type="entry name" value="PRK05159.1"/>
    <property type="match status" value="1"/>
</dbReference>
<reference evidence="10" key="1">
    <citation type="journal article" date="2014" name="Int. J. Syst. Evol. Microbiol.">
        <title>Complete genome sequence of Corynebacterium casei LMG S-19264T (=DSM 44701T), isolated from a smear-ripened cheese.</title>
        <authorList>
            <consortium name="US DOE Joint Genome Institute (JGI-PGF)"/>
            <person name="Walter F."/>
            <person name="Albersmeier A."/>
            <person name="Kalinowski J."/>
            <person name="Ruckert C."/>
        </authorList>
    </citation>
    <scope>NUCLEOTIDE SEQUENCE</scope>
    <source>
        <strain evidence="10">JCM 10088</strain>
    </source>
</reference>
<dbReference type="GO" id="GO:0004816">
    <property type="term" value="F:asparagine-tRNA ligase activity"/>
    <property type="evidence" value="ECO:0007669"/>
    <property type="project" value="UniProtKB-UniRule"/>
</dbReference>
<sequence length="433" mass="49350">MALPNIDVTPIGGLRSIEEGRHVVVRGWVYRKRVLKNKVFLVIRDSSGIVQIVFSGGLAEEASRLNIESAVYVGGTVKREERAPGGVEIQADSILWKFVGEQFPINEDAAEADSELLLDLRHLWVRSRKMQAVLKIRSTIFSAVHEYFRSNGFYEVQAPTFISAAVEGGSTLFSLDYFGTPAYLTQSAQFYLEALIYSLEKVYTIAPSFRAERSRTRRHLTEFWHAEMEMAWAGLRDVMKVGEGVISRAVERVLQDNLEELSIIGRKTEYLERIKPPFPMVSYDEAIEILRNKGVQLKWGDDIGADEERVLTLQFDKPIHLHHFPEAVKAFYHKNDPQRPETTLSVDVLAPEGYGEVIGGGERIENYDELVSKIRKFGLEPSNYGWYLDLRRFGSVQHAGFGLGMDRLVMWICGLDHVRDALPFPRDMRRIRP</sequence>
<dbReference type="PROSITE" id="PS50862">
    <property type="entry name" value="AA_TRNA_LIGASE_II"/>
    <property type="match status" value="1"/>
</dbReference>
<keyword evidence="7" id="KW-0030">Aminoacyl-tRNA synthetase</keyword>
<keyword evidence="6" id="KW-0648">Protein biosynthesis</keyword>
<keyword evidence="11" id="KW-1185">Reference proteome</keyword>
<gene>
    <name evidence="10" type="ORF">GCM10007981_13910</name>
</gene>
<evidence type="ECO:0000313" key="11">
    <source>
        <dbReference type="Proteomes" id="UP000610960"/>
    </source>
</evidence>
<evidence type="ECO:0000256" key="5">
    <source>
        <dbReference type="ARBA" id="ARBA00022840"/>
    </source>
</evidence>
<evidence type="ECO:0000256" key="7">
    <source>
        <dbReference type="ARBA" id="ARBA00023146"/>
    </source>
</evidence>
<protein>
    <recommendedName>
        <fullName evidence="2 8">Asparagine--tRNA ligase</fullName>
        <ecNumber evidence="2 8">6.1.1.22</ecNumber>
    </recommendedName>
</protein>
<organism evidence="10 11">
    <name type="scientific">Thermocladium modestius</name>
    <dbReference type="NCBI Taxonomy" id="62609"/>
    <lineage>
        <taxon>Archaea</taxon>
        <taxon>Thermoproteota</taxon>
        <taxon>Thermoprotei</taxon>
        <taxon>Thermoproteales</taxon>
        <taxon>Thermoproteaceae</taxon>
        <taxon>Thermocladium</taxon>
    </lineage>
</organism>
<dbReference type="GO" id="GO:0005524">
    <property type="term" value="F:ATP binding"/>
    <property type="evidence" value="ECO:0007669"/>
    <property type="project" value="UniProtKB-KW"/>
</dbReference>
<dbReference type="InterPro" id="IPR004364">
    <property type="entry name" value="Aa-tRNA-synt_II"/>
</dbReference>
<dbReference type="SUPFAM" id="SSF50249">
    <property type="entry name" value="Nucleic acid-binding proteins"/>
    <property type="match status" value="1"/>
</dbReference>
<dbReference type="EMBL" id="BMNL01000003">
    <property type="protein sequence ID" value="GGP21568.1"/>
    <property type="molecule type" value="Genomic_DNA"/>
</dbReference>
<dbReference type="InterPro" id="IPR012340">
    <property type="entry name" value="NA-bd_OB-fold"/>
</dbReference>
<keyword evidence="3 10" id="KW-0436">Ligase</keyword>
<dbReference type="AlphaFoldDB" id="A0A830GUT0"/>
<dbReference type="Gene3D" id="2.40.50.140">
    <property type="entry name" value="Nucleic acid-binding proteins"/>
    <property type="match status" value="1"/>
</dbReference>
<dbReference type="CDD" id="cd00776">
    <property type="entry name" value="AsxRS_core"/>
    <property type="match status" value="1"/>
</dbReference>
<dbReference type="NCBIfam" id="TIGR00457">
    <property type="entry name" value="asnS"/>
    <property type="match status" value="1"/>
</dbReference>
<dbReference type="EC" id="6.1.1.22" evidence="2 8"/>
<dbReference type="PRINTS" id="PR01042">
    <property type="entry name" value="TRNASYNTHASP"/>
</dbReference>
<feature type="domain" description="Aminoacyl-transfer RNA synthetases class-II family profile" evidence="9">
    <location>
        <begin position="134"/>
        <end position="433"/>
    </location>
</feature>
<evidence type="ECO:0000256" key="6">
    <source>
        <dbReference type="ARBA" id="ARBA00022917"/>
    </source>
</evidence>
<dbReference type="Gene3D" id="3.30.930.10">
    <property type="entry name" value="Bira Bifunctional Protein, Domain 2"/>
    <property type="match status" value="1"/>
</dbReference>
<dbReference type="OrthoDB" id="5908at2157"/>
<evidence type="ECO:0000256" key="4">
    <source>
        <dbReference type="ARBA" id="ARBA00022741"/>
    </source>
</evidence>
<name>A0A830GUT0_9CREN</name>